<organism evidence="1">
    <name type="scientific">bioreactor metagenome</name>
    <dbReference type="NCBI Taxonomy" id="1076179"/>
    <lineage>
        <taxon>unclassified sequences</taxon>
        <taxon>metagenomes</taxon>
        <taxon>ecological metagenomes</taxon>
    </lineage>
</organism>
<comment type="caution">
    <text evidence="1">The sequence shown here is derived from an EMBL/GenBank/DDBJ whole genome shotgun (WGS) entry which is preliminary data.</text>
</comment>
<gene>
    <name evidence="1" type="ORF">SDC9_104875</name>
</gene>
<reference evidence="1" key="1">
    <citation type="submission" date="2019-08" db="EMBL/GenBank/DDBJ databases">
        <authorList>
            <person name="Kucharzyk K."/>
            <person name="Murdoch R.W."/>
            <person name="Higgins S."/>
            <person name="Loffler F."/>
        </authorList>
    </citation>
    <scope>NUCLEOTIDE SEQUENCE</scope>
</reference>
<proteinExistence type="predicted"/>
<dbReference type="AlphaFoldDB" id="A0A645AZ26"/>
<dbReference type="EMBL" id="VSSQ01016573">
    <property type="protein sequence ID" value="MPM58046.1"/>
    <property type="molecule type" value="Genomic_DNA"/>
</dbReference>
<accession>A0A645AZ26</accession>
<sequence length="87" mass="9630">MRLQGKLLLCPVSNANTQIQQSNQLVGPYILKGIHRIGLHNNSIARVKDIMATYIIFQMERAVKAGIQHNEAGSRGVAVQVGYMDIQ</sequence>
<name>A0A645AZ26_9ZZZZ</name>
<evidence type="ECO:0000313" key="1">
    <source>
        <dbReference type="EMBL" id="MPM58046.1"/>
    </source>
</evidence>
<protein>
    <submittedName>
        <fullName evidence="1">Uncharacterized protein</fullName>
    </submittedName>
</protein>